<reference evidence="1" key="1">
    <citation type="submission" date="2024-06" db="EMBL/GenBank/DDBJ databases">
        <title>Complete genome sequence of the cellulolytic actinobacterium, Cellulosimicrobium ES-005.</title>
        <authorList>
            <person name="Matthews C.T."/>
            <person name="Underwood K.D."/>
            <person name="Ghanchi K.M."/>
            <person name="Fields S.D."/>
            <person name="Gardner S.G."/>
        </authorList>
    </citation>
    <scope>NUCLEOTIDE SEQUENCE</scope>
    <source>
        <strain evidence="1">ES-005</strain>
    </source>
</reference>
<name>A0AAU8G5F5_9MICO</name>
<dbReference type="InterPro" id="IPR004027">
    <property type="entry name" value="SEC_C_motif"/>
</dbReference>
<dbReference type="EMBL" id="CP159290">
    <property type="protein sequence ID" value="XCH31347.1"/>
    <property type="molecule type" value="Genomic_DNA"/>
</dbReference>
<protein>
    <submittedName>
        <fullName evidence="1">SEC-C domain-containing protein</fullName>
    </submittedName>
</protein>
<dbReference type="RefSeq" id="WP_353708965.1">
    <property type="nucleotide sequence ID" value="NZ_CP159290.1"/>
</dbReference>
<proteinExistence type="predicted"/>
<evidence type="ECO:0000313" key="1">
    <source>
        <dbReference type="EMBL" id="XCH31347.1"/>
    </source>
</evidence>
<sequence length="301" mass="33311">MSFLALTAHGDRAELYSDTWSYSRTVRVLDTTTKIEPILHLDMAIAILGDHEAAVTWKRMIGLTNATTMDQLNDVTPEYARQMWASLPELGEREEVTFVHVGWSHRSASFTATTFSSRFDFVPRPVVGLFVYPAPIGVRPSGIELAGMAERLVGDTGQDTLERFAGFPAMLPPATTDGWVDLAMRARLDRACASQATQMKVLLGGKLQRTVLHRGRVEQSVVHTFDDRVNRPEFQAVVAGTMHPRGQIQDCTCGSGKTYRDCCIQTYIDAPCWCGSDKSMSDCCALPLDDVLLTAHRKDVP</sequence>
<accession>A0AAU8G5F5</accession>
<dbReference type="Pfam" id="PF02810">
    <property type="entry name" value="SEC-C"/>
    <property type="match status" value="1"/>
</dbReference>
<organism evidence="1">
    <name type="scientific">Cellulosimicrobium sp. ES-005</name>
    <dbReference type="NCBI Taxonomy" id="3163031"/>
    <lineage>
        <taxon>Bacteria</taxon>
        <taxon>Bacillati</taxon>
        <taxon>Actinomycetota</taxon>
        <taxon>Actinomycetes</taxon>
        <taxon>Micrococcales</taxon>
        <taxon>Promicromonosporaceae</taxon>
        <taxon>Cellulosimicrobium</taxon>
    </lineage>
</organism>
<dbReference type="AlphaFoldDB" id="A0AAU8G5F5"/>
<gene>
    <name evidence="1" type="ORF">ABRQ22_06585</name>
</gene>